<name>A7IV43_PBCVM</name>
<evidence type="ECO:0000313" key="3">
    <source>
        <dbReference type="Proteomes" id="UP000246715"/>
    </source>
</evidence>
<feature type="compositionally biased region" description="Basic and acidic residues" evidence="1">
    <location>
        <begin position="50"/>
        <end position="71"/>
    </location>
</feature>
<feature type="region of interest" description="Disordered" evidence="1">
    <location>
        <begin position="1"/>
        <end position="71"/>
    </location>
</feature>
<gene>
    <name evidence="2" type="primary">m663L</name>
    <name evidence="2" type="ORF">MT325_m663L</name>
</gene>
<evidence type="ECO:0000256" key="1">
    <source>
        <dbReference type="SAM" id="MobiDB-lite"/>
    </source>
</evidence>
<protein>
    <submittedName>
        <fullName evidence="2">Uncharacterized protein m663L</fullName>
    </submittedName>
</protein>
<dbReference type="Proteomes" id="UP000246715">
    <property type="component" value="Segment"/>
</dbReference>
<accession>A7IV43</accession>
<organismHost>
    <name type="scientific">Paramecium bursaria</name>
    <dbReference type="NCBI Taxonomy" id="74790"/>
</organismHost>
<feature type="compositionally biased region" description="Basic and acidic residues" evidence="1">
    <location>
        <begin position="11"/>
        <end position="20"/>
    </location>
</feature>
<sequence length="85" mass="9430">MCQVQGGPHRTSKESYDRTVPRNSAANTKNRSQTNASGSSRILYQQNGGLRDKGSKTHGKEVKPKTKTKDSKEKFCICHVYAMNA</sequence>
<proteinExistence type="predicted"/>
<dbReference type="EMBL" id="DQ491001">
    <property type="protein sequence ID" value="ABT14217.1"/>
    <property type="molecule type" value="Genomic_DNA"/>
</dbReference>
<organism evidence="2 3">
    <name type="scientific">Paramecium bursaria Chlorella virus MT325</name>
    <name type="common">PBCV-MT325</name>
    <dbReference type="NCBI Taxonomy" id="346932"/>
    <lineage>
        <taxon>Viruses</taxon>
        <taxon>Varidnaviria</taxon>
        <taxon>Bamfordvirae</taxon>
        <taxon>Nucleocytoviricota</taxon>
        <taxon>Megaviricetes</taxon>
        <taxon>Algavirales</taxon>
        <taxon>Phycodnaviridae</taxon>
        <taxon>Chlorovirus</taxon>
        <taxon>Chlorovirus conductrix</taxon>
        <taxon>Paramecium bursaria Chlorella virus A1</taxon>
    </lineage>
</organism>
<reference evidence="2 3" key="1">
    <citation type="journal article" date="2007" name="Virology">
        <title>Sequence and annotation of the 314-kb MT325 and the 321-kb FR483 viruses that infect Chlorella Pbi.</title>
        <authorList>
            <person name="Fitzgerald L.A."/>
            <person name="Graves M.V."/>
            <person name="Li X."/>
            <person name="Feldblyum T."/>
            <person name="Hartigan J."/>
            <person name="Van Etten J.L."/>
        </authorList>
    </citation>
    <scope>NUCLEOTIDE SEQUENCE [LARGE SCALE GENOMIC DNA]</scope>
    <source>
        <strain evidence="2 3">MT325</strain>
    </source>
</reference>
<evidence type="ECO:0000313" key="2">
    <source>
        <dbReference type="EMBL" id="ABT14217.1"/>
    </source>
</evidence>
<feature type="compositionally biased region" description="Polar residues" evidence="1">
    <location>
        <begin position="21"/>
        <end position="48"/>
    </location>
</feature>